<dbReference type="CDD" id="cd09600">
    <property type="entry name" value="M1_APN"/>
    <property type="match status" value="1"/>
</dbReference>
<dbReference type="Gene3D" id="3.30.2010.30">
    <property type="match status" value="1"/>
</dbReference>
<dbReference type="SUPFAM" id="SSF63737">
    <property type="entry name" value="Leukotriene A4 hydrolase N-terminal domain"/>
    <property type="match status" value="1"/>
</dbReference>
<evidence type="ECO:0000259" key="9">
    <source>
        <dbReference type="Pfam" id="PF01433"/>
    </source>
</evidence>
<accession>A0A9K3GK87</accession>
<keyword evidence="5" id="KW-0479">Metal-binding</keyword>
<evidence type="ECO:0000256" key="8">
    <source>
        <dbReference type="ARBA" id="ARBA00023049"/>
    </source>
</evidence>
<keyword evidence="3 13" id="KW-0031">Aminopeptidase</keyword>
<dbReference type="AlphaFoldDB" id="A0A9K3GK87"/>
<dbReference type="PRINTS" id="PR00756">
    <property type="entry name" value="ALADIPTASE"/>
</dbReference>
<dbReference type="InterPro" id="IPR042097">
    <property type="entry name" value="Aminopeptidase_N-like_N_sf"/>
</dbReference>
<dbReference type="EMBL" id="BDIP01001889">
    <property type="protein sequence ID" value="GIQ85335.1"/>
    <property type="molecule type" value="Genomic_DNA"/>
</dbReference>
<dbReference type="InterPro" id="IPR027268">
    <property type="entry name" value="Peptidase_M4/M1_CTD_sf"/>
</dbReference>
<dbReference type="InterPro" id="IPR038438">
    <property type="entry name" value="PepN_Ig-like_sf"/>
</dbReference>
<sequence>FTLSITVDIVPEDNSQLSGLYKSSGLYCTQCEAMGFRRITYFMDRPDVMTKYTVAVTADKKSCPVLLSNGNRLSLTDNPDGTHTATWEDPHPKPSYLFALVAGNLYSHEGTFAAMEGRDVKCEILVEPVNKDKCEHALQSLMKAMRWDEVTFGRCYDLSNYMLVAVNDFNMGAMENKGLNIFNSKYVLARPDTATDADYEAIEGVIGHEYFHNWTGNRVTLRDWFQLTLKEGLTVFRDQQFSADHTSHAVKRIDDVKIVRAHQYPEDAGPMCHPVRPESYIAMDNFYTATVYDKGAEVVRMYHTLLGPEGFRKGMDLYFTRHDGHAVTCDDFRAAMADANDRDLTQFERWYFQSGTPTLTVQETHDMGTQQYTLTLTQSGPVTDGQAAFLPYHMPVRVGLLDGISGVPLSVTHMGVKASDHLLELTDLTQKFVFSGVPTRPVLSVLRNYSAPVKVVCERADADLLFLMGRDTDPFNRWDAGQTYMRQLVSAMVHDKDMEVPGEFTDALRSTLFDPLLDGSLKALALTLPSEKELSGDLPLPVPVEALHAARTRIIHTIALRLEKELTEVYHRLSGKAYEFSQTDVNNRRVKNVCLFYLSHCGEKGLTLAYSQFKGADNMTDSISALVTLASHRCSQREQALEAFYTQWEQDPLVIDKWFSAQALSQAPDVYERCRSLESHPAFSLDNPNRARSLISAFCAGNHANFHRSDGAGYVWLADTVLALHVKNPQLAARMVQAFNPYKRYDCVRQDMMRAQLERLRDTGKGEGEGETLSKDVLEIVNRALA</sequence>
<evidence type="ECO:0000256" key="4">
    <source>
        <dbReference type="ARBA" id="ARBA00022670"/>
    </source>
</evidence>
<dbReference type="Pfam" id="PF17900">
    <property type="entry name" value="Peptidase_M1_N"/>
    <property type="match status" value="1"/>
</dbReference>
<protein>
    <submittedName>
        <fullName evidence="13">Peptidase M1, alanyl aminopeptidase</fullName>
    </submittedName>
</protein>
<gene>
    <name evidence="13" type="ORF">KIPB_006982</name>
</gene>
<dbReference type="Gene3D" id="2.60.40.1840">
    <property type="match status" value="1"/>
</dbReference>
<evidence type="ECO:0000256" key="6">
    <source>
        <dbReference type="ARBA" id="ARBA00022801"/>
    </source>
</evidence>
<keyword evidence="7" id="KW-0862">Zinc</keyword>
<proteinExistence type="inferred from homology"/>
<evidence type="ECO:0000259" key="12">
    <source>
        <dbReference type="Pfam" id="PF17900"/>
    </source>
</evidence>
<comment type="similarity">
    <text evidence="2">Belongs to the peptidase M1 family.</text>
</comment>
<dbReference type="OrthoDB" id="10031169at2759"/>
<dbReference type="Proteomes" id="UP000265618">
    <property type="component" value="Unassembled WGS sequence"/>
</dbReference>
<feature type="domain" description="Peptidase M1 alanyl aminopeptidase C-terminal" evidence="11">
    <location>
        <begin position="461"/>
        <end position="786"/>
    </location>
</feature>
<dbReference type="FunFam" id="1.10.390.10:FF:000002">
    <property type="entry name" value="Aminopeptidase N"/>
    <property type="match status" value="1"/>
</dbReference>
<dbReference type="PANTHER" id="PTHR46322">
    <property type="entry name" value="PUROMYCIN-SENSITIVE AMINOPEPTIDASE"/>
    <property type="match status" value="1"/>
</dbReference>
<dbReference type="PANTHER" id="PTHR46322:SF1">
    <property type="entry name" value="PUROMYCIN-SENSITIVE AMINOPEPTIDASE"/>
    <property type="match status" value="1"/>
</dbReference>
<dbReference type="InterPro" id="IPR001930">
    <property type="entry name" value="Peptidase_M1"/>
</dbReference>
<feature type="domain" description="Aminopeptidase N-like N-terminal" evidence="12">
    <location>
        <begin position="12"/>
        <end position="97"/>
    </location>
</feature>
<evidence type="ECO:0000256" key="3">
    <source>
        <dbReference type="ARBA" id="ARBA00022438"/>
    </source>
</evidence>
<organism evidence="13 14">
    <name type="scientific">Kipferlia bialata</name>
    <dbReference type="NCBI Taxonomy" id="797122"/>
    <lineage>
        <taxon>Eukaryota</taxon>
        <taxon>Metamonada</taxon>
        <taxon>Carpediemonas-like organisms</taxon>
        <taxon>Kipferlia</taxon>
    </lineage>
</organism>
<dbReference type="InterPro" id="IPR035414">
    <property type="entry name" value="Peptidase_M1_pepN_Ig-like"/>
</dbReference>
<dbReference type="GO" id="GO:0006508">
    <property type="term" value="P:proteolysis"/>
    <property type="evidence" value="ECO:0007669"/>
    <property type="project" value="UniProtKB-KW"/>
</dbReference>
<dbReference type="InterPro" id="IPR012779">
    <property type="entry name" value="Peptidase_M1_pepN"/>
</dbReference>
<keyword evidence="6" id="KW-0378">Hydrolase</keyword>
<dbReference type="Pfam" id="PF11940">
    <property type="entry name" value="DUF3458"/>
    <property type="match status" value="1"/>
</dbReference>
<dbReference type="GO" id="GO:0004177">
    <property type="term" value="F:aminopeptidase activity"/>
    <property type="evidence" value="ECO:0007669"/>
    <property type="project" value="UniProtKB-KW"/>
</dbReference>
<dbReference type="GO" id="GO:0008270">
    <property type="term" value="F:zinc ion binding"/>
    <property type="evidence" value="ECO:0007669"/>
    <property type="project" value="InterPro"/>
</dbReference>
<evidence type="ECO:0000259" key="10">
    <source>
        <dbReference type="Pfam" id="PF11940"/>
    </source>
</evidence>
<dbReference type="Pfam" id="PF01433">
    <property type="entry name" value="Peptidase_M1"/>
    <property type="match status" value="1"/>
</dbReference>
<dbReference type="NCBIfam" id="TIGR02414">
    <property type="entry name" value="pepN_proteo"/>
    <property type="match status" value="1"/>
</dbReference>
<dbReference type="InterPro" id="IPR014782">
    <property type="entry name" value="Peptidase_M1_dom"/>
</dbReference>
<dbReference type="Gene3D" id="2.60.40.1730">
    <property type="entry name" value="tricorn interacting facor f3 domain"/>
    <property type="match status" value="1"/>
</dbReference>
<evidence type="ECO:0000256" key="5">
    <source>
        <dbReference type="ARBA" id="ARBA00022723"/>
    </source>
</evidence>
<feature type="non-terminal residue" evidence="13">
    <location>
        <position position="1"/>
    </location>
</feature>
<dbReference type="GO" id="GO:0008237">
    <property type="term" value="F:metallopeptidase activity"/>
    <property type="evidence" value="ECO:0007669"/>
    <property type="project" value="UniProtKB-KW"/>
</dbReference>
<feature type="domain" description="Peptidase M1 alanyl aminopeptidase Ig-like fold" evidence="10">
    <location>
        <begin position="355"/>
        <end position="455"/>
    </location>
</feature>
<dbReference type="Gene3D" id="1.25.50.10">
    <property type="entry name" value="Peptidase M1, alanyl aminopeptidase, C-terminal domain"/>
    <property type="match status" value="1"/>
</dbReference>
<keyword evidence="14" id="KW-1185">Reference proteome</keyword>
<dbReference type="InterPro" id="IPR024601">
    <property type="entry name" value="Peptidase_M1_pepN_C"/>
</dbReference>
<evidence type="ECO:0000313" key="14">
    <source>
        <dbReference type="Proteomes" id="UP000265618"/>
    </source>
</evidence>
<comment type="cofactor">
    <cofactor evidence="1">
        <name>Zn(2+)</name>
        <dbReference type="ChEBI" id="CHEBI:29105"/>
    </cofactor>
</comment>
<evidence type="ECO:0000256" key="1">
    <source>
        <dbReference type="ARBA" id="ARBA00001947"/>
    </source>
</evidence>
<evidence type="ECO:0000256" key="2">
    <source>
        <dbReference type="ARBA" id="ARBA00010136"/>
    </source>
</evidence>
<keyword evidence="4" id="KW-0645">Protease</keyword>
<dbReference type="Gene3D" id="1.10.390.10">
    <property type="entry name" value="Neutral Protease Domain 2"/>
    <property type="match status" value="1"/>
</dbReference>
<evidence type="ECO:0000259" key="11">
    <source>
        <dbReference type="Pfam" id="PF17432"/>
    </source>
</evidence>
<comment type="caution">
    <text evidence="13">The sequence shown here is derived from an EMBL/GenBank/DDBJ whole genome shotgun (WGS) entry which is preliminary data.</text>
</comment>
<dbReference type="FunFam" id="3.30.2010.30:FF:000002">
    <property type="entry name" value="Putative aminopeptidase N"/>
    <property type="match status" value="1"/>
</dbReference>
<dbReference type="Pfam" id="PF17432">
    <property type="entry name" value="DUF3458_C"/>
    <property type="match status" value="1"/>
</dbReference>
<keyword evidence="8" id="KW-0482">Metalloprotease</keyword>
<dbReference type="InterPro" id="IPR037144">
    <property type="entry name" value="Peptidase_M1_pepN_C_sf"/>
</dbReference>
<feature type="domain" description="Peptidase M1 membrane alanine aminopeptidase" evidence="9">
    <location>
        <begin position="137"/>
        <end position="350"/>
    </location>
</feature>
<name>A0A9K3GK87_9EUKA</name>
<dbReference type="InterPro" id="IPR045357">
    <property type="entry name" value="Aminopeptidase_N-like_N"/>
</dbReference>
<evidence type="ECO:0000313" key="13">
    <source>
        <dbReference type="EMBL" id="GIQ85335.1"/>
    </source>
</evidence>
<reference evidence="13 14" key="1">
    <citation type="journal article" date="2018" name="PLoS ONE">
        <title>The draft genome of Kipferlia bialata reveals reductive genome evolution in fornicate parasites.</title>
        <authorList>
            <person name="Tanifuji G."/>
            <person name="Takabayashi S."/>
            <person name="Kume K."/>
            <person name="Takagi M."/>
            <person name="Nakayama T."/>
            <person name="Kamikawa R."/>
            <person name="Inagaki Y."/>
            <person name="Hashimoto T."/>
        </authorList>
    </citation>
    <scope>NUCLEOTIDE SEQUENCE [LARGE SCALE GENOMIC DNA]</scope>
    <source>
        <strain evidence="13">NY0173</strain>
    </source>
</reference>
<evidence type="ECO:0000256" key="7">
    <source>
        <dbReference type="ARBA" id="ARBA00022833"/>
    </source>
</evidence>
<dbReference type="SUPFAM" id="SSF55486">
    <property type="entry name" value="Metalloproteases ('zincins'), catalytic domain"/>
    <property type="match status" value="1"/>
</dbReference>